<feature type="domain" description="Velvet" evidence="1">
    <location>
        <begin position="16"/>
        <end position="55"/>
    </location>
</feature>
<name>A0AAD5XYJ4_9FUNG</name>
<evidence type="ECO:0000313" key="3">
    <source>
        <dbReference type="Proteomes" id="UP001211065"/>
    </source>
</evidence>
<comment type="caution">
    <text evidence="2">The sequence shown here is derived from an EMBL/GenBank/DDBJ whole genome shotgun (WGS) entry which is preliminary data.</text>
</comment>
<evidence type="ECO:0000259" key="1">
    <source>
        <dbReference type="Pfam" id="PF11754"/>
    </source>
</evidence>
<dbReference type="AlphaFoldDB" id="A0AAD5XYJ4"/>
<accession>A0AAD5XYJ4</accession>
<dbReference type="Gene3D" id="2.60.40.3960">
    <property type="entry name" value="Velvet domain"/>
    <property type="match status" value="1"/>
</dbReference>
<dbReference type="InterPro" id="IPR037525">
    <property type="entry name" value="Velvet_dom"/>
</dbReference>
<sequence>MTLRTLIRSSTKKETFTFSQKFNVIPPKYFPGSMVSSDLTIIFKKQGVRLTIKKQKKQINETSISDCKLVDTHDSGLDLFEN</sequence>
<organism evidence="2 3">
    <name type="scientific">Clydaea vesicula</name>
    <dbReference type="NCBI Taxonomy" id="447962"/>
    <lineage>
        <taxon>Eukaryota</taxon>
        <taxon>Fungi</taxon>
        <taxon>Fungi incertae sedis</taxon>
        <taxon>Chytridiomycota</taxon>
        <taxon>Chytridiomycota incertae sedis</taxon>
        <taxon>Chytridiomycetes</taxon>
        <taxon>Lobulomycetales</taxon>
        <taxon>Lobulomycetaceae</taxon>
        <taxon>Clydaea</taxon>
    </lineage>
</organism>
<dbReference type="Pfam" id="PF11754">
    <property type="entry name" value="Velvet"/>
    <property type="match status" value="1"/>
</dbReference>
<protein>
    <recommendedName>
        <fullName evidence="1">Velvet domain-containing protein</fullName>
    </recommendedName>
</protein>
<gene>
    <name evidence="2" type="ORF">HK099_004593</name>
</gene>
<reference evidence="2" key="1">
    <citation type="submission" date="2020-05" db="EMBL/GenBank/DDBJ databases">
        <title>Phylogenomic resolution of chytrid fungi.</title>
        <authorList>
            <person name="Stajich J.E."/>
            <person name="Amses K."/>
            <person name="Simmons R."/>
            <person name="Seto K."/>
            <person name="Myers J."/>
            <person name="Bonds A."/>
            <person name="Quandt C.A."/>
            <person name="Barry K."/>
            <person name="Liu P."/>
            <person name="Grigoriev I."/>
            <person name="Longcore J.E."/>
            <person name="James T.Y."/>
        </authorList>
    </citation>
    <scope>NUCLEOTIDE SEQUENCE</scope>
    <source>
        <strain evidence="2">JEL0476</strain>
    </source>
</reference>
<dbReference type="InterPro" id="IPR038491">
    <property type="entry name" value="Velvet_dom_sf"/>
</dbReference>
<dbReference type="EMBL" id="JADGJW010000033">
    <property type="protein sequence ID" value="KAJ3226566.1"/>
    <property type="molecule type" value="Genomic_DNA"/>
</dbReference>
<evidence type="ECO:0000313" key="2">
    <source>
        <dbReference type="EMBL" id="KAJ3226566.1"/>
    </source>
</evidence>
<proteinExistence type="predicted"/>
<keyword evidence="3" id="KW-1185">Reference proteome</keyword>
<dbReference type="Proteomes" id="UP001211065">
    <property type="component" value="Unassembled WGS sequence"/>
</dbReference>